<dbReference type="SUPFAM" id="SSF56219">
    <property type="entry name" value="DNase I-like"/>
    <property type="match status" value="1"/>
</dbReference>
<dbReference type="Gene3D" id="3.60.10.10">
    <property type="entry name" value="Endonuclease/exonuclease/phosphatase"/>
    <property type="match status" value="1"/>
</dbReference>
<dbReference type="AlphaFoldDB" id="A0ABC9YCE3"/>
<dbReference type="Proteomes" id="UP001623348">
    <property type="component" value="Unassembled WGS sequence"/>
</dbReference>
<evidence type="ECO:0000313" key="3">
    <source>
        <dbReference type="Proteomes" id="UP001623348"/>
    </source>
</evidence>
<protein>
    <submittedName>
        <fullName evidence="2">Ras GTPase-activating protein 1-like</fullName>
    </submittedName>
</protein>
<evidence type="ECO:0000313" key="2">
    <source>
        <dbReference type="EMBL" id="GAB0207743.1"/>
    </source>
</evidence>
<dbReference type="Pfam" id="PF14529">
    <property type="entry name" value="Exo_endo_phos_2"/>
    <property type="match status" value="1"/>
</dbReference>
<sequence>MKSYGDEPGTPVVIGANRETLVKYLKGIKVCSSKKVTWLTAQLKFLYTNARRMVNKQELEATMLLESYYLVAINETWWDESHDWSAAIDGYRLFRRDRRGRKGRWVALYINKWIDCEEQSLKNSRKQFESLCLQEASCSQAFILLGDFNHPDICWKSSTASCRQSRRLLECIEDNFLSQVIDSPTRGDAILDLLVTNASELIGDIKIGGSLGCGDHALVEFTVLRDMGQAKSKVRTLNFRKANFQLFKELVNRTPWETALRDKGAEQSWQIFKDAFHRVQEFSVVTCKKSGKEGKSQDG</sequence>
<gene>
    <name evidence="2" type="ORF">GRJ2_003240000</name>
</gene>
<organism evidence="2 3">
    <name type="scientific">Grus japonensis</name>
    <name type="common">Japanese crane</name>
    <name type="synonym">Red-crowned crane</name>
    <dbReference type="NCBI Taxonomy" id="30415"/>
    <lineage>
        <taxon>Eukaryota</taxon>
        <taxon>Metazoa</taxon>
        <taxon>Chordata</taxon>
        <taxon>Craniata</taxon>
        <taxon>Vertebrata</taxon>
        <taxon>Euteleostomi</taxon>
        <taxon>Archelosauria</taxon>
        <taxon>Archosauria</taxon>
        <taxon>Dinosauria</taxon>
        <taxon>Saurischia</taxon>
        <taxon>Theropoda</taxon>
        <taxon>Coelurosauria</taxon>
        <taxon>Aves</taxon>
        <taxon>Neognathae</taxon>
        <taxon>Neoaves</taxon>
        <taxon>Gruiformes</taxon>
        <taxon>Gruidae</taxon>
        <taxon>Grus</taxon>
    </lineage>
</organism>
<reference evidence="2 3" key="1">
    <citation type="submission" date="2024-06" db="EMBL/GenBank/DDBJ databases">
        <title>The draft genome of Grus japonensis, version 3.</title>
        <authorList>
            <person name="Nabeshima K."/>
            <person name="Suzuki S."/>
            <person name="Onuma M."/>
        </authorList>
    </citation>
    <scope>NUCLEOTIDE SEQUENCE [LARGE SCALE GENOMIC DNA]</scope>
    <source>
        <strain evidence="2 3">451A</strain>
    </source>
</reference>
<dbReference type="InterPro" id="IPR005135">
    <property type="entry name" value="Endo/exonuclease/phosphatase"/>
</dbReference>
<comment type="caution">
    <text evidence="2">The sequence shown here is derived from an EMBL/GenBank/DDBJ whole genome shotgun (WGS) entry which is preliminary data.</text>
</comment>
<proteinExistence type="predicted"/>
<dbReference type="PANTHER" id="PTHR33395:SF22">
    <property type="entry name" value="REVERSE TRANSCRIPTASE DOMAIN-CONTAINING PROTEIN"/>
    <property type="match status" value="1"/>
</dbReference>
<evidence type="ECO:0000259" key="1">
    <source>
        <dbReference type="Pfam" id="PF14529"/>
    </source>
</evidence>
<feature type="domain" description="Endonuclease/exonuclease/phosphatase" evidence="1">
    <location>
        <begin position="119"/>
        <end position="217"/>
    </location>
</feature>
<dbReference type="EMBL" id="BAAFJT010000245">
    <property type="protein sequence ID" value="GAB0207743.1"/>
    <property type="molecule type" value="Genomic_DNA"/>
</dbReference>
<dbReference type="InterPro" id="IPR036691">
    <property type="entry name" value="Endo/exonu/phosph_ase_sf"/>
</dbReference>
<keyword evidence="3" id="KW-1185">Reference proteome</keyword>
<name>A0ABC9YCE3_GRUJA</name>
<accession>A0ABC9YCE3</accession>
<dbReference type="PANTHER" id="PTHR33395">
    <property type="entry name" value="TRANSCRIPTASE, PUTATIVE-RELATED-RELATED"/>
    <property type="match status" value="1"/>
</dbReference>